<reference evidence="2 3" key="1">
    <citation type="submission" date="2016-03" db="EMBL/GenBank/DDBJ databases">
        <title>Trachymyrmex septentrionalis WGS genome.</title>
        <authorList>
            <person name="Nygaard S."/>
            <person name="Hu H."/>
            <person name="Boomsma J."/>
            <person name="Zhang G."/>
        </authorList>
    </citation>
    <scope>NUCLEOTIDE SEQUENCE [LARGE SCALE GENOMIC DNA]</scope>
    <source>
        <strain evidence="2">Tsep2-gDNA-1</strain>
        <tissue evidence="2">Whole body</tissue>
    </source>
</reference>
<feature type="compositionally biased region" description="Basic and acidic residues" evidence="1">
    <location>
        <begin position="46"/>
        <end position="55"/>
    </location>
</feature>
<organism evidence="2 3">
    <name type="scientific">Trachymyrmex septentrionalis</name>
    <dbReference type="NCBI Taxonomy" id="34720"/>
    <lineage>
        <taxon>Eukaryota</taxon>
        <taxon>Metazoa</taxon>
        <taxon>Ecdysozoa</taxon>
        <taxon>Arthropoda</taxon>
        <taxon>Hexapoda</taxon>
        <taxon>Insecta</taxon>
        <taxon>Pterygota</taxon>
        <taxon>Neoptera</taxon>
        <taxon>Endopterygota</taxon>
        <taxon>Hymenoptera</taxon>
        <taxon>Apocrita</taxon>
        <taxon>Aculeata</taxon>
        <taxon>Formicoidea</taxon>
        <taxon>Formicidae</taxon>
        <taxon>Myrmicinae</taxon>
        <taxon>Trachymyrmex</taxon>
    </lineage>
</organism>
<feature type="region of interest" description="Disordered" evidence="1">
    <location>
        <begin position="1"/>
        <end position="214"/>
    </location>
</feature>
<gene>
    <name evidence="2" type="ORF">ALC56_11806</name>
</gene>
<sequence>MPIDVRRRVTTGGRRNHLRTPCGRSAVSSLPSDGRPLSRINNMSSTKKDTKRRELGSSSRFPGSSVPAPGRSTPTGESSEGRVAGLPAGSAADTVTAEVAKDWSVFDRPDTEAEKAAAQRGDSLPDGQKEMPIISEKRGSSRGAGRKVVSNVRPSRMRKTRVVDASDDSSESEPEGRSAADTVTTEVVNDWSASGGPLEGGQQRRGARSSCWWL</sequence>
<dbReference type="EMBL" id="KQ981885">
    <property type="protein sequence ID" value="KYN33834.1"/>
    <property type="molecule type" value="Genomic_DNA"/>
</dbReference>
<name>A0A151JU30_9HYME</name>
<dbReference type="Proteomes" id="UP000078541">
    <property type="component" value="Unassembled WGS sequence"/>
</dbReference>
<evidence type="ECO:0000256" key="1">
    <source>
        <dbReference type="SAM" id="MobiDB-lite"/>
    </source>
</evidence>
<evidence type="ECO:0000313" key="3">
    <source>
        <dbReference type="Proteomes" id="UP000078541"/>
    </source>
</evidence>
<accession>A0A151JU30</accession>
<protein>
    <submittedName>
        <fullName evidence="2">Uncharacterized protein</fullName>
    </submittedName>
</protein>
<proteinExistence type="predicted"/>
<dbReference type="AlphaFoldDB" id="A0A151JU30"/>
<keyword evidence="3" id="KW-1185">Reference proteome</keyword>
<evidence type="ECO:0000313" key="2">
    <source>
        <dbReference type="EMBL" id="KYN33834.1"/>
    </source>
</evidence>
<feature type="compositionally biased region" description="Basic and acidic residues" evidence="1">
    <location>
        <begin position="99"/>
        <end position="117"/>
    </location>
</feature>